<dbReference type="EMBL" id="JABFAF010000005">
    <property type="protein sequence ID" value="MBA0854500.1"/>
    <property type="molecule type" value="Genomic_DNA"/>
</dbReference>
<feature type="region of interest" description="Disordered" evidence="1">
    <location>
        <begin position="142"/>
        <end position="176"/>
    </location>
</feature>
<evidence type="ECO:0000256" key="1">
    <source>
        <dbReference type="SAM" id="MobiDB-lite"/>
    </source>
</evidence>
<dbReference type="Proteomes" id="UP000593576">
    <property type="component" value="Unassembled WGS sequence"/>
</dbReference>
<feature type="compositionally biased region" description="Pro residues" evidence="1">
    <location>
        <begin position="147"/>
        <end position="158"/>
    </location>
</feature>
<accession>A0A7J9L738</accession>
<evidence type="ECO:0000313" key="2">
    <source>
        <dbReference type="EMBL" id="MBA0854500.1"/>
    </source>
</evidence>
<comment type="caution">
    <text evidence="2">The sequence shown here is derived from an EMBL/GenBank/DDBJ whole genome shotgun (WGS) entry which is preliminary data.</text>
</comment>
<dbReference type="OrthoDB" id="998572at2759"/>
<keyword evidence="3" id="KW-1185">Reference proteome</keyword>
<organism evidence="2 3">
    <name type="scientific">Gossypium schwendimanii</name>
    <name type="common">Cotton</name>
    <dbReference type="NCBI Taxonomy" id="34291"/>
    <lineage>
        <taxon>Eukaryota</taxon>
        <taxon>Viridiplantae</taxon>
        <taxon>Streptophyta</taxon>
        <taxon>Embryophyta</taxon>
        <taxon>Tracheophyta</taxon>
        <taxon>Spermatophyta</taxon>
        <taxon>Magnoliopsida</taxon>
        <taxon>eudicotyledons</taxon>
        <taxon>Gunneridae</taxon>
        <taxon>Pentapetalae</taxon>
        <taxon>rosids</taxon>
        <taxon>malvids</taxon>
        <taxon>Malvales</taxon>
        <taxon>Malvaceae</taxon>
        <taxon>Malvoideae</taxon>
        <taxon>Gossypium</taxon>
    </lineage>
</organism>
<sequence>MVALNSLTKLDDDAVTQEYQLYTVVDKSGQKQRENKEKPIEAMRRSQQQVRNHVSDSVEHGIDKLHRAADRCLVYPLAAIEGAIQGAARGVHNVVTQKHHLENGATCGSSSHPGKCKCKRKSKSKPHCSTCGHPVGSSTRYEFYSYPPAPPPPPPPSPQFQYHHQPTFPVPCRPPY</sequence>
<name>A0A7J9L738_GOSSC</name>
<reference evidence="2 3" key="1">
    <citation type="journal article" date="2019" name="Genome Biol. Evol.">
        <title>Insights into the evolution of the New World diploid cottons (Gossypium, subgenus Houzingenia) based on genome sequencing.</title>
        <authorList>
            <person name="Grover C.E."/>
            <person name="Arick M.A. 2nd"/>
            <person name="Thrash A."/>
            <person name="Conover J.L."/>
            <person name="Sanders W.S."/>
            <person name="Peterson D.G."/>
            <person name="Frelichowski J.E."/>
            <person name="Scheffler J.A."/>
            <person name="Scheffler B.E."/>
            <person name="Wendel J.F."/>
        </authorList>
    </citation>
    <scope>NUCLEOTIDE SEQUENCE [LARGE SCALE GENOMIC DNA]</scope>
    <source>
        <strain evidence="2">1</strain>
        <tissue evidence="2">Leaf</tissue>
    </source>
</reference>
<dbReference type="AlphaFoldDB" id="A0A7J9L738"/>
<protein>
    <submittedName>
        <fullName evidence="2">Uncharacterized protein</fullName>
    </submittedName>
</protein>
<gene>
    <name evidence="2" type="ORF">Goshw_000750</name>
</gene>
<proteinExistence type="predicted"/>
<evidence type="ECO:0000313" key="3">
    <source>
        <dbReference type="Proteomes" id="UP000593576"/>
    </source>
</evidence>